<organism evidence="6 7">
    <name type="scientific">Candidatus Zymogenus saltonus</name>
    <dbReference type="NCBI Taxonomy" id="2844893"/>
    <lineage>
        <taxon>Bacteria</taxon>
        <taxon>Deltaproteobacteria</taxon>
        <taxon>Candidatus Zymogenia</taxon>
        <taxon>Candidatus Zymogeniales</taxon>
        <taxon>Candidatus Zymogenaceae</taxon>
        <taxon>Candidatus Zymogenus</taxon>
    </lineage>
</organism>
<keyword evidence="4" id="KW-0472">Membrane</keyword>
<protein>
    <submittedName>
        <fullName evidence="6">Helix-turn-helix domain-containing protein</fullName>
    </submittedName>
</protein>
<reference evidence="6" key="1">
    <citation type="journal article" date="2021" name="Environ. Microbiol.">
        <title>Genomic characterization of three novel Desulfobacterota classes expand the metabolic and phylogenetic diversity of the phylum.</title>
        <authorList>
            <person name="Murphy C.L."/>
            <person name="Biggerstaff J."/>
            <person name="Eichhorn A."/>
            <person name="Ewing E."/>
            <person name="Shahan R."/>
            <person name="Soriano D."/>
            <person name="Stewart S."/>
            <person name="VanMol K."/>
            <person name="Walker R."/>
            <person name="Walters P."/>
            <person name="Elshahed M.S."/>
            <person name="Youssef N.H."/>
        </authorList>
    </citation>
    <scope>NUCLEOTIDE SEQUENCE</scope>
    <source>
        <strain evidence="6">Zod_Metabat.24</strain>
    </source>
</reference>
<keyword evidence="3" id="KW-0804">Transcription</keyword>
<feature type="transmembrane region" description="Helical" evidence="4">
    <location>
        <begin position="252"/>
        <end position="273"/>
    </location>
</feature>
<proteinExistence type="predicted"/>
<evidence type="ECO:0000256" key="4">
    <source>
        <dbReference type="SAM" id="Phobius"/>
    </source>
</evidence>
<evidence type="ECO:0000256" key="3">
    <source>
        <dbReference type="ARBA" id="ARBA00023163"/>
    </source>
</evidence>
<dbReference type="Gene3D" id="1.10.10.60">
    <property type="entry name" value="Homeodomain-like"/>
    <property type="match status" value="2"/>
</dbReference>
<dbReference type="GO" id="GO:0043565">
    <property type="term" value="F:sequence-specific DNA binding"/>
    <property type="evidence" value="ECO:0007669"/>
    <property type="project" value="InterPro"/>
</dbReference>
<dbReference type="GO" id="GO:0005886">
    <property type="term" value="C:plasma membrane"/>
    <property type="evidence" value="ECO:0007669"/>
    <property type="project" value="UniProtKB-SubCell"/>
</dbReference>
<reference evidence="6" key="2">
    <citation type="submission" date="2021-01" db="EMBL/GenBank/DDBJ databases">
        <authorList>
            <person name="Hahn C.R."/>
            <person name="Youssef N.H."/>
            <person name="Elshahed M."/>
        </authorList>
    </citation>
    <scope>NUCLEOTIDE SEQUENCE</scope>
    <source>
        <strain evidence="6">Zod_Metabat.24</strain>
    </source>
</reference>
<keyword evidence="2" id="KW-0238">DNA-binding</keyword>
<evidence type="ECO:0000256" key="1">
    <source>
        <dbReference type="ARBA" id="ARBA00023015"/>
    </source>
</evidence>
<dbReference type="InterPro" id="IPR018062">
    <property type="entry name" value="HTH_AraC-typ_CS"/>
</dbReference>
<accession>A0A9D8KCT9</accession>
<evidence type="ECO:0000256" key="2">
    <source>
        <dbReference type="ARBA" id="ARBA00023125"/>
    </source>
</evidence>
<dbReference type="GO" id="GO:0140359">
    <property type="term" value="F:ABC-type transporter activity"/>
    <property type="evidence" value="ECO:0007669"/>
    <property type="project" value="InterPro"/>
</dbReference>
<dbReference type="InterPro" id="IPR018060">
    <property type="entry name" value="HTH_AraC"/>
</dbReference>
<dbReference type="GO" id="GO:0003700">
    <property type="term" value="F:DNA-binding transcription factor activity"/>
    <property type="evidence" value="ECO:0007669"/>
    <property type="project" value="InterPro"/>
</dbReference>
<dbReference type="EMBL" id="JAFGIX010000027">
    <property type="protein sequence ID" value="MBN1572676.1"/>
    <property type="molecule type" value="Genomic_DNA"/>
</dbReference>
<dbReference type="PROSITE" id="PS01124">
    <property type="entry name" value="HTH_ARAC_FAMILY_2"/>
    <property type="match status" value="1"/>
</dbReference>
<keyword evidence="4" id="KW-0812">Transmembrane</keyword>
<name>A0A9D8KCT9_9DELT</name>
<gene>
    <name evidence="6" type="ORF">JW984_05700</name>
</gene>
<dbReference type="SUPFAM" id="SSF46689">
    <property type="entry name" value="Homeodomain-like"/>
    <property type="match status" value="2"/>
</dbReference>
<evidence type="ECO:0000259" key="5">
    <source>
        <dbReference type="PROSITE" id="PS01124"/>
    </source>
</evidence>
<feature type="domain" description="HTH araC/xylS-type" evidence="5">
    <location>
        <begin position="22"/>
        <end position="121"/>
    </location>
</feature>
<feature type="transmembrane region" description="Helical" evidence="4">
    <location>
        <begin position="186"/>
        <end position="213"/>
    </location>
</feature>
<keyword evidence="1" id="KW-0805">Transcription regulation</keyword>
<feature type="transmembrane region" description="Helical" evidence="4">
    <location>
        <begin position="293"/>
        <end position="322"/>
    </location>
</feature>
<dbReference type="SMART" id="SM00342">
    <property type="entry name" value="HTH_ARAC"/>
    <property type="match status" value="1"/>
</dbReference>
<evidence type="ECO:0000313" key="7">
    <source>
        <dbReference type="Proteomes" id="UP000809273"/>
    </source>
</evidence>
<dbReference type="InterPro" id="IPR009057">
    <property type="entry name" value="Homeodomain-like_sf"/>
</dbReference>
<sequence length="329" mass="36917">MDKIKDNDRSKFLRDEYISRINRVVDYIELNIDKDLSLEKLASVANFSRFHFHRIFKAIMGETLNRHIQRIRVEKAAVQLINNPKKTITEIAFDCGFSGSAPFARAFKDFFKMNASRWRRTGNLYEGNIGKIDSNKGKAISKIRQDFGVFSSIIASKIVAKEIEENTIDILLSCPITRAGLILIRLIAAAIILALATLLTFAFTIIGLVILGMPVRLDILAAAFLSGFLLCLAFGSVSLLVSVFIPQQNYTLFITIGIMFAMFAYEELLIKVISFLEYLPFLSLFHFYRPGEILIHGSISAANPLILLGYFALFSLIAVALFKGKDIPV</sequence>
<dbReference type="Pfam" id="PF12833">
    <property type="entry name" value="HTH_18"/>
    <property type="match status" value="1"/>
</dbReference>
<dbReference type="PANTHER" id="PTHR40055:SF1">
    <property type="entry name" value="TRANSCRIPTIONAL REGULATOR YGIV-RELATED"/>
    <property type="match status" value="1"/>
</dbReference>
<dbReference type="AlphaFoldDB" id="A0A9D8KCT9"/>
<comment type="caution">
    <text evidence="6">The sequence shown here is derived from an EMBL/GenBank/DDBJ whole genome shotgun (WGS) entry which is preliminary data.</text>
</comment>
<dbReference type="Pfam" id="PF12679">
    <property type="entry name" value="ABC2_membrane_2"/>
    <property type="match status" value="1"/>
</dbReference>
<dbReference type="InterPro" id="IPR050908">
    <property type="entry name" value="SmbC-like"/>
</dbReference>
<feature type="transmembrane region" description="Helical" evidence="4">
    <location>
        <begin position="219"/>
        <end position="245"/>
    </location>
</feature>
<dbReference type="PROSITE" id="PS00041">
    <property type="entry name" value="HTH_ARAC_FAMILY_1"/>
    <property type="match status" value="1"/>
</dbReference>
<keyword evidence="4" id="KW-1133">Transmembrane helix</keyword>
<dbReference type="Proteomes" id="UP000809273">
    <property type="component" value="Unassembled WGS sequence"/>
</dbReference>
<evidence type="ECO:0000313" key="6">
    <source>
        <dbReference type="EMBL" id="MBN1572676.1"/>
    </source>
</evidence>
<dbReference type="PANTHER" id="PTHR40055">
    <property type="entry name" value="TRANSCRIPTIONAL REGULATOR YGIV-RELATED"/>
    <property type="match status" value="1"/>
</dbReference>